<evidence type="ECO:0000256" key="10">
    <source>
        <dbReference type="ARBA" id="ARBA00023196"/>
    </source>
</evidence>
<gene>
    <name evidence="15" type="primary">atpG</name>
    <name evidence="16" type="ORF">GA0061081_11522</name>
</gene>
<protein>
    <recommendedName>
        <fullName evidence="13 15">ATP synthase gamma chain</fullName>
    </recommendedName>
    <alternativeName>
        <fullName evidence="14 15">ATP synthase F1 sector gamma subunit</fullName>
    </alternativeName>
    <alternativeName>
        <fullName evidence="12 15">F-ATPase gamma subunit</fullName>
    </alternativeName>
</protein>
<evidence type="ECO:0000256" key="5">
    <source>
        <dbReference type="ARBA" id="ARBA00022448"/>
    </source>
</evidence>
<dbReference type="InterPro" id="IPR023632">
    <property type="entry name" value="ATP_synth_F1_gsu_CS"/>
</dbReference>
<evidence type="ECO:0000313" key="16">
    <source>
        <dbReference type="EMBL" id="SCC28584.1"/>
    </source>
</evidence>
<evidence type="ECO:0000256" key="1">
    <source>
        <dbReference type="ARBA" id="ARBA00003456"/>
    </source>
</evidence>
<comment type="subcellular location">
    <subcellularLocation>
        <location evidence="2">Cell inner membrane</location>
        <topology evidence="2">Peripheral membrane protein</topology>
    </subcellularLocation>
    <subcellularLocation>
        <location evidence="15">Cell membrane</location>
        <topology evidence="15">Peripheral membrane protein</topology>
    </subcellularLocation>
</comment>
<evidence type="ECO:0000256" key="13">
    <source>
        <dbReference type="ARBA" id="ARBA00071828"/>
    </source>
</evidence>
<evidence type="ECO:0000256" key="4">
    <source>
        <dbReference type="ARBA" id="ARBA00011648"/>
    </source>
</evidence>
<evidence type="ECO:0000256" key="6">
    <source>
        <dbReference type="ARBA" id="ARBA00022475"/>
    </source>
</evidence>
<dbReference type="STRING" id="1798182.GA0061081_11522"/>
<dbReference type="InterPro" id="IPR035968">
    <property type="entry name" value="ATP_synth_F1_ATPase_gsu"/>
</dbReference>
<evidence type="ECO:0000256" key="11">
    <source>
        <dbReference type="ARBA" id="ARBA00023310"/>
    </source>
</evidence>
<keyword evidence="11 15" id="KW-0066">ATP synthesis</keyword>
<dbReference type="GO" id="GO:0005524">
    <property type="term" value="F:ATP binding"/>
    <property type="evidence" value="ECO:0007669"/>
    <property type="project" value="UniProtKB-UniRule"/>
</dbReference>
<proteinExistence type="inferred from homology"/>
<dbReference type="PROSITE" id="PS00153">
    <property type="entry name" value="ATPASE_GAMMA"/>
    <property type="match status" value="1"/>
</dbReference>
<evidence type="ECO:0000256" key="14">
    <source>
        <dbReference type="ARBA" id="ARBA00076789"/>
    </source>
</evidence>
<dbReference type="NCBIfam" id="TIGR01146">
    <property type="entry name" value="ATPsyn_F1gamma"/>
    <property type="match status" value="1"/>
</dbReference>
<dbReference type="GO" id="GO:0046933">
    <property type="term" value="F:proton-transporting ATP synthase activity, rotational mechanism"/>
    <property type="evidence" value="ECO:0007669"/>
    <property type="project" value="UniProtKB-UniRule"/>
</dbReference>
<dbReference type="InterPro" id="IPR000131">
    <property type="entry name" value="ATP_synth_F1_gsu"/>
</dbReference>
<dbReference type="RefSeq" id="WP_085247559.1">
    <property type="nucleotide sequence ID" value="NZ_FMAQ01000015.1"/>
</dbReference>
<keyword evidence="9 15" id="KW-0472">Membrane</keyword>
<name>A0A1C4DB36_9GAMM</name>
<evidence type="ECO:0000256" key="7">
    <source>
        <dbReference type="ARBA" id="ARBA00022781"/>
    </source>
</evidence>
<dbReference type="SUPFAM" id="SSF52943">
    <property type="entry name" value="ATP synthase (F1-ATPase), gamma subunit"/>
    <property type="match status" value="1"/>
</dbReference>
<comment type="subunit">
    <text evidence="4 15">F-type ATPases have 2 components, CF(1) - the catalytic core - and CF(0) - the membrane proton channel. CF(1) has five subunits: alpha(3), beta(3), gamma(1), delta(1), epsilon(1). CF(0) has three main subunits: a, b and c.</text>
</comment>
<reference evidence="17" key="1">
    <citation type="submission" date="2016-08" db="EMBL/GenBank/DDBJ databases">
        <authorList>
            <person name="Varghese N."/>
            <person name="Submissions Spin"/>
        </authorList>
    </citation>
    <scope>NUCLEOTIDE SEQUENCE [LARGE SCALE GENOMIC DNA]</scope>
    <source>
        <strain evidence="17">R-53248</strain>
    </source>
</reference>
<keyword evidence="8 15" id="KW-0406">Ion transport</keyword>
<dbReference type="EMBL" id="FMAQ01000015">
    <property type="protein sequence ID" value="SCC28584.1"/>
    <property type="molecule type" value="Genomic_DNA"/>
</dbReference>
<dbReference type="Pfam" id="PF00231">
    <property type="entry name" value="ATP-synt"/>
    <property type="match status" value="1"/>
</dbReference>
<dbReference type="Gene3D" id="1.10.287.80">
    <property type="entry name" value="ATP synthase, gamma subunit, helix hairpin domain"/>
    <property type="match status" value="2"/>
</dbReference>
<keyword evidence="10 15" id="KW-0139">CF(1)</keyword>
<evidence type="ECO:0000256" key="12">
    <source>
        <dbReference type="ARBA" id="ARBA00031066"/>
    </source>
</evidence>
<comment type="function">
    <text evidence="1 15">Produces ATP from ADP in the presence of a proton gradient across the membrane. The gamma chain is believed to be important in regulating ATPase activity and the flow of protons through the CF(0) complex.</text>
</comment>
<dbReference type="AlphaFoldDB" id="A0A1C4DB36"/>
<dbReference type="HAMAP" id="MF_00815">
    <property type="entry name" value="ATP_synth_gamma_bact"/>
    <property type="match status" value="1"/>
</dbReference>
<evidence type="ECO:0000313" key="17">
    <source>
        <dbReference type="Proteomes" id="UP000199670"/>
    </source>
</evidence>
<keyword evidence="17" id="KW-1185">Reference proteome</keyword>
<dbReference type="OrthoDB" id="9812769at2"/>
<dbReference type="NCBIfam" id="NF004144">
    <property type="entry name" value="PRK05621.1-1"/>
    <property type="match status" value="1"/>
</dbReference>
<dbReference type="PRINTS" id="PR00126">
    <property type="entry name" value="ATPASEGAMMA"/>
</dbReference>
<dbReference type="Proteomes" id="UP000199670">
    <property type="component" value="Unassembled WGS sequence"/>
</dbReference>
<dbReference type="FunFam" id="3.40.1380.10:FF:000001">
    <property type="entry name" value="ATP synthase gamma chain"/>
    <property type="match status" value="1"/>
</dbReference>
<dbReference type="GO" id="GO:0005886">
    <property type="term" value="C:plasma membrane"/>
    <property type="evidence" value="ECO:0007669"/>
    <property type="project" value="UniProtKB-SubCell"/>
</dbReference>
<comment type="similarity">
    <text evidence="3 15">Belongs to the ATPase gamma chain family.</text>
</comment>
<dbReference type="PANTHER" id="PTHR11693">
    <property type="entry name" value="ATP SYNTHASE GAMMA CHAIN"/>
    <property type="match status" value="1"/>
</dbReference>
<evidence type="ECO:0000256" key="15">
    <source>
        <dbReference type="HAMAP-Rule" id="MF_00815"/>
    </source>
</evidence>
<evidence type="ECO:0000256" key="9">
    <source>
        <dbReference type="ARBA" id="ARBA00023136"/>
    </source>
</evidence>
<sequence length="289" mass="31782">MANAKEIRTKIASIQSTQKITKAMEMVANSKMRKTQDRMAASRPYAEMIREVIGHLALAQIGAKHPYLEERDVKRVGYLIISTDRGLCGGLNINLFKTVIADMSAWQEKGVEADVALVGSRGVSFFSSIKANILTQVTNLGDEPNLSDLIGPVKTMLEAYDNGKIDKLYIVTNKFINTMSQKPTIQQLLPLPPSEDKELKASSWDYIYEPDAKSLLDVILRRYIESQVYQAVVDNLASEQAARMVAMKAATDNGANLINELQIVYNKARQGAITNELIDIVSGAAAVSG</sequence>
<dbReference type="GO" id="GO:0042777">
    <property type="term" value="P:proton motive force-driven plasma membrane ATP synthesis"/>
    <property type="evidence" value="ECO:0007669"/>
    <property type="project" value="UniProtKB-UniRule"/>
</dbReference>
<keyword evidence="7 15" id="KW-0375">Hydrogen ion transport</keyword>
<organism evidence="16 17">
    <name type="scientific">Gilliamella bombicola</name>
    <dbReference type="NCBI Taxonomy" id="1798182"/>
    <lineage>
        <taxon>Bacteria</taxon>
        <taxon>Pseudomonadati</taxon>
        <taxon>Pseudomonadota</taxon>
        <taxon>Gammaproteobacteria</taxon>
        <taxon>Orbales</taxon>
        <taxon>Orbaceae</taxon>
        <taxon>Gilliamella</taxon>
    </lineage>
</organism>
<dbReference type="FunFam" id="1.10.287.80:FF:000005">
    <property type="entry name" value="ATP synthase gamma chain"/>
    <property type="match status" value="2"/>
</dbReference>
<dbReference type="PANTHER" id="PTHR11693:SF22">
    <property type="entry name" value="ATP SYNTHASE SUBUNIT GAMMA, MITOCHONDRIAL"/>
    <property type="match status" value="1"/>
</dbReference>
<evidence type="ECO:0000256" key="3">
    <source>
        <dbReference type="ARBA" id="ARBA00007681"/>
    </source>
</evidence>
<dbReference type="Gene3D" id="3.40.1380.10">
    <property type="match status" value="1"/>
</dbReference>
<evidence type="ECO:0000256" key="8">
    <source>
        <dbReference type="ARBA" id="ARBA00023065"/>
    </source>
</evidence>
<evidence type="ECO:0000256" key="2">
    <source>
        <dbReference type="ARBA" id="ARBA00004417"/>
    </source>
</evidence>
<dbReference type="GO" id="GO:0045259">
    <property type="term" value="C:proton-transporting ATP synthase complex"/>
    <property type="evidence" value="ECO:0007669"/>
    <property type="project" value="UniProtKB-KW"/>
</dbReference>
<dbReference type="CDD" id="cd12151">
    <property type="entry name" value="F1-ATPase_gamma"/>
    <property type="match status" value="1"/>
</dbReference>
<accession>A0A1C4DB36</accession>
<keyword evidence="6 15" id="KW-1003">Cell membrane</keyword>
<keyword evidence="5 15" id="KW-0813">Transport</keyword>